<dbReference type="OrthoDB" id="1630758at2759"/>
<protein>
    <recommendedName>
        <fullName evidence="4">TRAF-type domain-containing protein</fullName>
    </recommendedName>
</protein>
<reference evidence="2 3" key="1">
    <citation type="submission" date="2017-03" db="EMBL/GenBank/DDBJ databases">
        <title>Genomes of endolithic fungi from Antarctica.</title>
        <authorList>
            <person name="Coleine C."/>
            <person name="Masonjones S."/>
            <person name="Stajich J.E."/>
        </authorList>
    </citation>
    <scope>NUCLEOTIDE SEQUENCE [LARGE SCALE GENOMIC DNA]</scope>
    <source>
        <strain evidence="2 3">CCFEE 5187</strain>
    </source>
</reference>
<feature type="compositionally biased region" description="Basic and acidic residues" evidence="1">
    <location>
        <begin position="384"/>
        <end position="399"/>
    </location>
</feature>
<dbReference type="AlphaFoldDB" id="A0A4U0XBX5"/>
<evidence type="ECO:0000313" key="2">
    <source>
        <dbReference type="EMBL" id="TKA74230.1"/>
    </source>
</evidence>
<proteinExistence type="predicted"/>
<organism evidence="2 3">
    <name type="scientific">Cryomyces minteri</name>
    <dbReference type="NCBI Taxonomy" id="331657"/>
    <lineage>
        <taxon>Eukaryota</taxon>
        <taxon>Fungi</taxon>
        <taxon>Dikarya</taxon>
        <taxon>Ascomycota</taxon>
        <taxon>Pezizomycotina</taxon>
        <taxon>Dothideomycetes</taxon>
        <taxon>Dothideomycetes incertae sedis</taxon>
        <taxon>Cryomyces</taxon>
    </lineage>
</organism>
<comment type="caution">
    <text evidence="2">The sequence shown here is derived from an EMBL/GenBank/DDBJ whole genome shotgun (WGS) entry which is preliminary data.</text>
</comment>
<evidence type="ECO:0000313" key="3">
    <source>
        <dbReference type="Proteomes" id="UP000308768"/>
    </source>
</evidence>
<keyword evidence="3" id="KW-1185">Reference proteome</keyword>
<dbReference type="EMBL" id="NAJN01000374">
    <property type="protein sequence ID" value="TKA74230.1"/>
    <property type="molecule type" value="Genomic_DNA"/>
</dbReference>
<dbReference type="Proteomes" id="UP000308768">
    <property type="component" value="Unassembled WGS sequence"/>
</dbReference>
<gene>
    <name evidence="2" type="ORF">B0A49_02029</name>
</gene>
<evidence type="ECO:0008006" key="4">
    <source>
        <dbReference type="Google" id="ProtNLM"/>
    </source>
</evidence>
<sequence length="399" mass="43503">MTTERDDAFAWQAQLEATPRDPPLVFDIVARQFRPAERPATPLMEQTSPLKDLGASDLRSLDYVSDCDHNLLCPICQCPFIDPVPLVGQTSLDAGVKVTKLLNNMLDELVVKCPLHTDGCKAEIRRNEIGDHLKKYCDHTKIQTTVPNAVLGKHIADECLETPRPCIGAPFGCSHISKREDLDLHTPLCTLATLAPFLHAQKIRQDQQEAEQKLVARKLSVLEGGFAAIQILLDERPSSFAAQERDEASTMPLIAAGASTQDPSSDSPSAEDIDSLIYRVHSLRDSLREEIERIEASMAELDGRHSMMIINEGLRNKEDMAHTNAAINAMRMQLQWLTSARLQQSRPGAGAAGTSSASASSASSAATRAQTGSSPGPSGALRELPVRRLSDGSRQETKL</sequence>
<dbReference type="STRING" id="331657.A0A4U0XBX5"/>
<accession>A0A4U0XBX5</accession>
<feature type="region of interest" description="Disordered" evidence="1">
    <location>
        <begin position="345"/>
        <end position="399"/>
    </location>
</feature>
<evidence type="ECO:0000256" key="1">
    <source>
        <dbReference type="SAM" id="MobiDB-lite"/>
    </source>
</evidence>
<name>A0A4U0XBX5_9PEZI</name>
<feature type="compositionally biased region" description="Low complexity" evidence="1">
    <location>
        <begin position="348"/>
        <end position="374"/>
    </location>
</feature>